<organism evidence="4 5">
    <name type="scientific">Toxocara canis</name>
    <name type="common">Canine roundworm</name>
    <dbReference type="NCBI Taxonomy" id="6265"/>
    <lineage>
        <taxon>Eukaryota</taxon>
        <taxon>Metazoa</taxon>
        <taxon>Ecdysozoa</taxon>
        <taxon>Nematoda</taxon>
        <taxon>Chromadorea</taxon>
        <taxon>Rhabditida</taxon>
        <taxon>Spirurina</taxon>
        <taxon>Ascaridomorpha</taxon>
        <taxon>Ascaridoidea</taxon>
        <taxon>Toxocaridae</taxon>
        <taxon>Toxocara</taxon>
    </lineage>
</organism>
<dbReference type="AlphaFoldDB" id="A0A183U9Q4"/>
<dbReference type="PRINTS" id="PR00457">
    <property type="entry name" value="ANPEROXIDASE"/>
</dbReference>
<sequence>MTFRSRPKYPCFNAGDERSNEQPGLTVMHTVFLREHNRIATILNRINNFWPDETIYLETRRIIGAKVQHIVFNEWLPVVLGCETAARYDLIPRKTGYYTGRFCFNLVFAVAFLILGIRDVDVFTGESETFF</sequence>
<dbReference type="GO" id="GO:0020037">
    <property type="term" value="F:heme binding"/>
    <property type="evidence" value="ECO:0007669"/>
    <property type="project" value="InterPro"/>
</dbReference>
<dbReference type="SUPFAM" id="SSF48113">
    <property type="entry name" value="Heme-dependent peroxidases"/>
    <property type="match status" value="1"/>
</dbReference>
<dbReference type="PANTHER" id="PTHR11475:SF131">
    <property type="entry name" value="PEROXIDASE"/>
    <property type="match status" value="1"/>
</dbReference>
<dbReference type="WBParaSite" id="TCNE_0000522401-mRNA-1">
    <property type="protein sequence ID" value="TCNE_0000522401-mRNA-1"/>
    <property type="gene ID" value="TCNE_0000522401"/>
</dbReference>
<accession>A0A183U9Q4</accession>
<dbReference type="EMBL" id="UYWY01012049">
    <property type="protein sequence ID" value="VDM34598.1"/>
    <property type="molecule type" value="Genomic_DNA"/>
</dbReference>
<dbReference type="Proteomes" id="UP000050794">
    <property type="component" value="Unassembled WGS sequence"/>
</dbReference>
<evidence type="ECO:0000256" key="2">
    <source>
        <dbReference type="SAM" id="Phobius"/>
    </source>
</evidence>
<dbReference type="GO" id="GO:0004601">
    <property type="term" value="F:peroxidase activity"/>
    <property type="evidence" value="ECO:0007669"/>
    <property type="project" value="UniProtKB-KW"/>
</dbReference>
<dbReference type="GO" id="GO:0006979">
    <property type="term" value="P:response to oxidative stress"/>
    <property type="evidence" value="ECO:0007669"/>
    <property type="project" value="InterPro"/>
</dbReference>
<reference evidence="3 4" key="2">
    <citation type="submission" date="2018-11" db="EMBL/GenBank/DDBJ databases">
        <authorList>
            <consortium name="Pathogen Informatics"/>
        </authorList>
    </citation>
    <scope>NUCLEOTIDE SEQUENCE [LARGE SCALE GENOMIC DNA]</scope>
</reference>
<keyword evidence="2" id="KW-0472">Membrane</keyword>
<dbReference type="InterPro" id="IPR019791">
    <property type="entry name" value="Haem_peroxidase_animal"/>
</dbReference>
<name>A0A183U9Q4_TOXCA</name>
<keyword evidence="1" id="KW-0560">Oxidoreductase</keyword>
<dbReference type="InterPro" id="IPR010255">
    <property type="entry name" value="Haem_peroxidase_sf"/>
</dbReference>
<keyword evidence="4" id="KW-1185">Reference proteome</keyword>
<evidence type="ECO:0000313" key="5">
    <source>
        <dbReference type="WBParaSite" id="TCNE_0000522401-mRNA-1"/>
    </source>
</evidence>
<evidence type="ECO:0000313" key="3">
    <source>
        <dbReference type="EMBL" id="VDM34598.1"/>
    </source>
</evidence>
<dbReference type="Gene3D" id="1.10.640.10">
    <property type="entry name" value="Haem peroxidase domain superfamily, animal type"/>
    <property type="match status" value="1"/>
</dbReference>
<keyword evidence="1" id="KW-0575">Peroxidase</keyword>
<dbReference type="PROSITE" id="PS50292">
    <property type="entry name" value="PEROXIDASE_3"/>
    <property type="match status" value="1"/>
</dbReference>
<evidence type="ECO:0000256" key="1">
    <source>
        <dbReference type="ARBA" id="ARBA00022559"/>
    </source>
</evidence>
<protein>
    <submittedName>
        <fullName evidence="5">Peroxidasin</fullName>
    </submittedName>
</protein>
<keyword evidence="2" id="KW-0812">Transmembrane</keyword>
<dbReference type="Pfam" id="PF03098">
    <property type="entry name" value="An_peroxidase"/>
    <property type="match status" value="1"/>
</dbReference>
<gene>
    <name evidence="3" type="ORF">TCNE_LOCUS5225</name>
</gene>
<dbReference type="InterPro" id="IPR037120">
    <property type="entry name" value="Haem_peroxidase_sf_animal"/>
</dbReference>
<keyword evidence="2" id="KW-1133">Transmembrane helix</keyword>
<evidence type="ECO:0000313" key="4">
    <source>
        <dbReference type="Proteomes" id="UP000050794"/>
    </source>
</evidence>
<dbReference type="PANTHER" id="PTHR11475">
    <property type="entry name" value="OXIDASE/PEROXIDASE"/>
    <property type="match status" value="1"/>
</dbReference>
<proteinExistence type="predicted"/>
<feature type="transmembrane region" description="Helical" evidence="2">
    <location>
        <begin position="97"/>
        <end position="117"/>
    </location>
</feature>
<reference evidence="5" key="1">
    <citation type="submission" date="2016-06" db="UniProtKB">
        <authorList>
            <consortium name="WormBaseParasite"/>
        </authorList>
    </citation>
    <scope>IDENTIFICATION</scope>
</reference>